<evidence type="ECO:0000256" key="1">
    <source>
        <dbReference type="SAM" id="MobiDB-lite"/>
    </source>
</evidence>
<comment type="caution">
    <text evidence="2">The sequence shown here is derived from an EMBL/GenBank/DDBJ whole genome shotgun (WGS) entry which is preliminary data.</text>
</comment>
<dbReference type="EMBL" id="JTHG01000015">
    <property type="protein sequence ID" value="KMO26495.1"/>
    <property type="molecule type" value="Genomic_DNA"/>
</dbReference>
<keyword evidence="3" id="KW-1185">Reference proteome</keyword>
<protein>
    <submittedName>
        <fullName evidence="2">Uncharacterized protein</fullName>
    </submittedName>
</protein>
<organism evidence="2 3">
    <name type="scientific">Methylobacterium indicum</name>
    <dbReference type="NCBI Taxonomy" id="1775910"/>
    <lineage>
        <taxon>Bacteria</taxon>
        <taxon>Pseudomonadati</taxon>
        <taxon>Pseudomonadota</taxon>
        <taxon>Alphaproteobacteria</taxon>
        <taxon>Hyphomicrobiales</taxon>
        <taxon>Methylobacteriaceae</taxon>
        <taxon>Methylobacterium</taxon>
    </lineage>
</organism>
<sequence length="75" mass="8096">MPAAGRSAEGRARKNRQAFAGQRRGSPRSRAAPDWHDHRIARARSGGGRPSPKVRSPGTKPCHTLDERAASRACP</sequence>
<proteinExistence type="predicted"/>
<evidence type="ECO:0000313" key="3">
    <source>
        <dbReference type="Proteomes" id="UP000036471"/>
    </source>
</evidence>
<reference evidence="2 3" key="1">
    <citation type="submission" date="2014-11" db="EMBL/GenBank/DDBJ databases">
        <title>Comparative genomics of Methylobacterium species.</title>
        <authorList>
            <person name="Chaudhry V."/>
            <person name="Patil P.B."/>
        </authorList>
    </citation>
    <scope>NUCLEOTIDE SEQUENCE [LARGE SCALE GENOMIC DNA]</scope>
    <source>
        <strain evidence="2 3">SE3.6</strain>
    </source>
</reference>
<gene>
    <name evidence="2" type="ORF">QR79_02255</name>
</gene>
<name>A0ABR5HIS8_9HYPH</name>
<accession>A0ABR5HIS8</accession>
<feature type="compositionally biased region" description="Basic and acidic residues" evidence="1">
    <location>
        <begin position="63"/>
        <end position="75"/>
    </location>
</feature>
<dbReference type="Proteomes" id="UP000036471">
    <property type="component" value="Unassembled WGS sequence"/>
</dbReference>
<evidence type="ECO:0000313" key="2">
    <source>
        <dbReference type="EMBL" id="KMO26495.1"/>
    </source>
</evidence>
<feature type="compositionally biased region" description="Basic and acidic residues" evidence="1">
    <location>
        <begin position="31"/>
        <end position="40"/>
    </location>
</feature>
<feature type="region of interest" description="Disordered" evidence="1">
    <location>
        <begin position="1"/>
        <end position="75"/>
    </location>
</feature>